<dbReference type="PANTHER" id="PTHR34375">
    <property type="entry name" value="GATA ZINC FINGER PROTEIN-RELATED"/>
    <property type="match status" value="1"/>
</dbReference>
<evidence type="ECO:0000313" key="6">
    <source>
        <dbReference type="Proteomes" id="UP001341840"/>
    </source>
</evidence>
<comment type="caution">
    <text evidence="5">The sequence shown here is derived from an EMBL/GenBank/DDBJ whole genome shotgun (WGS) entry which is preliminary data.</text>
</comment>
<feature type="signal peptide" evidence="3">
    <location>
        <begin position="1"/>
        <end position="18"/>
    </location>
</feature>
<proteinExistence type="predicted"/>
<keyword evidence="1" id="KW-0808">Transferase</keyword>
<accession>A0ABU6Y9U0</accession>
<evidence type="ECO:0000313" key="5">
    <source>
        <dbReference type="EMBL" id="MED6206739.1"/>
    </source>
</evidence>
<dbReference type="Proteomes" id="UP001341840">
    <property type="component" value="Unassembled WGS sequence"/>
</dbReference>
<keyword evidence="3" id="KW-0732">Signal</keyword>
<keyword evidence="2" id="KW-0012">Acyltransferase</keyword>
<dbReference type="InterPro" id="IPR023213">
    <property type="entry name" value="CAT-like_dom_sf"/>
</dbReference>
<evidence type="ECO:0000256" key="2">
    <source>
        <dbReference type="ARBA" id="ARBA00023315"/>
    </source>
</evidence>
<dbReference type="Gene3D" id="3.30.559.30">
    <property type="entry name" value="Nonribosomal peptide synthetase, condensation domain"/>
    <property type="match status" value="1"/>
</dbReference>
<evidence type="ECO:0000259" key="4">
    <source>
        <dbReference type="Pfam" id="PF16911"/>
    </source>
</evidence>
<protein>
    <recommendedName>
        <fullName evidence="4">Phthiocerol/phthiodiolone dimycocerosyl transferase C-terminal domain-containing protein</fullName>
    </recommendedName>
</protein>
<dbReference type="InterPro" id="IPR031641">
    <property type="entry name" value="PapA_C"/>
</dbReference>
<dbReference type="PANTHER" id="PTHR34375:SF2">
    <property type="entry name" value="GATA ZINC FINGER PROTEIN"/>
    <property type="match status" value="1"/>
</dbReference>
<feature type="domain" description="Phthiocerol/phthiodiolone dimycocerosyl transferase C-terminal" evidence="4">
    <location>
        <begin position="260"/>
        <end position="363"/>
    </location>
</feature>
<sequence length="483" mass="53706">MALTLLLLRFHTVYLSLSSKYKKVTESSQMTDSASRPTGGTEFSWCKAVPGGTGITVLGLLLSKPPHISFLQNALNDLQNSHPILRSRIHFEDSTNTYHFVTPQTPHVEIQPYDHQAASQIVQSQSNGHDQIEPFHALFEHEMNVNPWRDNSDGDTDVMYASAYAIEENRLAVFLRMHTAGCDRVSVTALLGELIEKLRSGGDGGGGKVGEMNVALEDLVPEEKKRKPFWARGFDMLGYSVNGFRLANLNFVDADSPRSSRILRLRLNEEETENLIDACKSRGIKLSGALAAAGMIASWTSKNLPDHQREKYGVVTLIDCRSALDPVLPSNHVGFYHGAIMNTHDVCKETLWELAERIHTSFANAKNNNKHFTDMNDLNFLMMRAIENPGLTPSSSLRTSLISVFEDPIVDDSAEIHRELGVEDYLGCGSLHGIGTSMSLFDTIRDGKLDCAFVYPSPLHSREQIQELVDHMKSILLNGCHIE</sequence>
<keyword evidence="6" id="KW-1185">Reference proteome</keyword>
<feature type="chain" id="PRO_5045844713" description="Phthiocerol/phthiodiolone dimycocerosyl transferase C-terminal domain-containing protein" evidence="3">
    <location>
        <begin position="19"/>
        <end position="483"/>
    </location>
</feature>
<dbReference type="SUPFAM" id="SSF52777">
    <property type="entry name" value="CoA-dependent acyltransferases"/>
    <property type="match status" value="2"/>
</dbReference>
<gene>
    <name evidence="5" type="ORF">PIB30_029594</name>
</gene>
<evidence type="ECO:0000256" key="3">
    <source>
        <dbReference type="SAM" id="SignalP"/>
    </source>
</evidence>
<evidence type="ECO:0000256" key="1">
    <source>
        <dbReference type="ARBA" id="ARBA00022679"/>
    </source>
</evidence>
<name>A0ABU6Y9U0_9FABA</name>
<reference evidence="5 6" key="1">
    <citation type="journal article" date="2023" name="Plants (Basel)">
        <title>Bridging the Gap: Combining Genomics and Transcriptomics Approaches to Understand Stylosanthes scabra, an Orphan Legume from the Brazilian Caatinga.</title>
        <authorList>
            <person name="Ferreira-Neto J.R.C."/>
            <person name="da Silva M.D."/>
            <person name="Binneck E."/>
            <person name="de Melo N.F."/>
            <person name="da Silva R.H."/>
            <person name="de Melo A.L.T.M."/>
            <person name="Pandolfi V."/>
            <person name="Bustamante F.O."/>
            <person name="Brasileiro-Vidal A.C."/>
            <person name="Benko-Iseppon A.M."/>
        </authorList>
    </citation>
    <scope>NUCLEOTIDE SEQUENCE [LARGE SCALE GENOMIC DNA]</scope>
    <source>
        <tissue evidence="5">Leaves</tissue>
    </source>
</reference>
<dbReference type="EMBL" id="JASCZI010241776">
    <property type="protein sequence ID" value="MED6206739.1"/>
    <property type="molecule type" value="Genomic_DNA"/>
</dbReference>
<organism evidence="5 6">
    <name type="scientific">Stylosanthes scabra</name>
    <dbReference type="NCBI Taxonomy" id="79078"/>
    <lineage>
        <taxon>Eukaryota</taxon>
        <taxon>Viridiplantae</taxon>
        <taxon>Streptophyta</taxon>
        <taxon>Embryophyta</taxon>
        <taxon>Tracheophyta</taxon>
        <taxon>Spermatophyta</taxon>
        <taxon>Magnoliopsida</taxon>
        <taxon>eudicotyledons</taxon>
        <taxon>Gunneridae</taxon>
        <taxon>Pentapetalae</taxon>
        <taxon>rosids</taxon>
        <taxon>fabids</taxon>
        <taxon>Fabales</taxon>
        <taxon>Fabaceae</taxon>
        <taxon>Papilionoideae</taxon>
        <taxon>50 kb inversion clade</taxon>
        <taxon>dalbergioids sensu lato</taxon>
        <taxon>Dalbergieae</taxon>
        <taxon>Pterocarpus clade</taxon>
        <taxon>Stylosanthes</taxon>
    </lineage>
</organism>
<dbReference type="Gene3D" id="3.30.559.10">
    <property type="entry name" value="Chloramphenicol acetyltransferase-like domain"/>
    <property type="match status" value="1"/>
</dbReference>
<dbReference type="Pfam" id="PF16911">
    <property type="entry name" value="PapA_C"/>
    <property type="match status" value="1"/>
</dbReference>